<feature type="domain" description="BICC1 first type I KH" evidence="1">
    <location>
        <begin position="18"/>
        <end position="94"/>
    </location>
</feature>
<dbReference type="Pfam" id="PF24234">
    <property type="entry name" value="KH_BICC1_1st"/>
    <property type="match status" value="1"/>
</dbReference>
<protein>
    <recommendedName>
        <fullName evidence="1">BICC1 first type I KH domain-containing protein</fullName>
    </recommendedName>
</protein>
<dbReference type="EMBL" id="PDUG01000004">
    <property type="protein sequence ID" value="PIC34214.1"/>
    <property type="molecule type" value="Genomic_DNA"/>
</dbReference>
<accession>A0A2G5U3U3</accession>
<organism evidence="2 3">
    <name type="scientific">Caenorhabditis nigoni</name>
    <dbReference type="NCBI Taxonomy" id="1611254"/>
    <lineage>
        <taxon>Eukaryota</taxon>
        <taxon>Metazoa</taxon>
        <taxon>Ecdysozoa</taxon>
        <taxon>Nematoda</taxon>
        <taxon>Chromadorea</taxon>
        <taxon>Rhabditida</taxon>
        <taxon>Rhabditina</taxon>
        <taxon>Rhabditomorpha</taxon>
        <taxon>Rhabditoidea</taxon>
        <taxon>Rhabditidae</taxon>
        <taxon>Peloderinae</taxon>
        <taxon>Caenorhabditis</taxon>
    </lineage>
</organism>
<gene>
    <name evidence="2" type="primary">Cnig_chr_IV.g13935</name>
    <name evidence="2" type="ORF">B9Z55_013935</name>
</gene>
<dbReference type="AlphaFoldDB" id="A0A2G5U3U3"/>
<dbReference type="InterPro" id="IPR047549">
    <property type="entry name" value="BICC1_KH-I_rpt1"/>
</dbReference>
<dbReference type="Proteomes" id="UP000230233">
    <property type="component" value="Chromosome IV"/>
</dbReference>
<dbReference type="STRING" id="1611254.A0A2G5U3U3"/>
<reference evidence="3" key="1">
    <citation type="submission" date="2017-10" db="EMBL/GenBank/DDBJ databases">
        <title>Rapid genome shrinkage in a self-fertile nematode reveals novel sperm competition proteins.</title>
        <authorList>
            <person name="Yin D."/>
            <person name="Schwarz E.M."/>
            <person name="Thomas C.G."/>
            <person name="Felde R.L."/>
            <person name="Korf I.F."/>
            <person name="Cutter A.D."/>
            <person name="Schartner C.M."/>
            <person name="Ralston E.J."/>
            <person name="Meyer B.J."/>
            <person name="Haag E.S."/>
        </authorList>
    </citation>
    <scope>NUCLEOTIDE SEQUENCE [LARGE SCALE GENOMIC DNA]</scope>
    <source>
        <strain evidence="3">JU1422</strain>
    </source>
</reference>
<dbReference type="OrthoDB" id="271862at2759"/>
<keyword evidence="3" id="KW-1185">Reference proteome</keyword>
<comment type="caution">
    <text evidence="2">The sequence shown here is derived from an EMBL/GenBank/DDBJ whole genome shotgun (WGS) entry which is preliminary data.</text>
</comment>
<evidence type="ECO:0000259" key="1">
    <source>
        <dbReference type="Pfam" id="PF24234"/>
    </source>
</evidence>
<name>A0A2G5U3U3_9PELO</name>
<evidence type="ECO:0000313" key="2">
    <source>
        <dbReference type="EMBL" id="PIC34214.1"/>
    </source>
</evidence>
<sequence length="130" mass="14953">MLREDTVTQLPDGRFEQKIQVDRRKLESMITGRIDNSSQQLPTAESFFANVMTYSNAEVIWPSQLKIGAKTKKDPYVKVIGSIEQIESARTLILNSLQIKVSQTFYQESPDSGFQKNTFVRIRFFLNDNT</sequence>
<proteinExistence type="predicted"/>
<evidence type="ECO:0000313" key="3">
    <source>
        <dbReference type="Proteomes" id="UP000230233"/>
    </source>
</evidence>